<dbReference type="EMBL" id="GBRH01265362">
    <property type="protein sequence ID" value="JAD32533.1"/>
    <property type="molecule type" value="Transcribed_RNA"/>
</dbReference>
<sequence length="68" mass="7635">MLAVRRHARRAARSSPLTTDKSVQVVDSVQMKITSRSRCSTANPKPPCTFAHSQWQIKGKLGEYPPNR</sequence>
<accession>A0A0A8Z496</accession>
<protein>
    <submittedName>
        <fullName evidence="2">Uncharacterized protein</fullName>
    </submittedName>
</protein>
<evidence type="ECO:0000256" key="1">
    <source>
        <dbReference type="SAM" id="MobiDB-lite"/>
    </source>
</evidence>
<organism evidence="2">
    <name type="scientific">Arundo donax</name>
    <name type="common">Giant reed</name>
    <name type="synonym">Donax arundinaceus</name>
    <dbReference type="NCBI Taxonomy" id="35708"/>
    <lineage>
        <taxon>Eukaryota</taxon>
        <taxon>Viridiplantae</taxon>
        <taxon>Streptophyta</taxon>
        <taxon>Embryophyta</taxon>
        <taxon>Tracheophyta</taxon>
        <taxon>Spermatophyta</taxon>
        <taxon>Magnoliopsida</taxon>
        <taxon>Liliopsida</taxon>
        <taxon>Poales</taxon>
        <taxon>Poaceae</taxon>
        <taxon>PACMAD clade</taxon>
        <taxon>Arundinoideae</taxon>
        <taxon>Arundineae</taxon>
        <taxon>Arundo</taxon>
    </lineage>
</organism>
<reference evidence="2" key="1">
    <citation type="submission" date="2014-09" db="EMBL/GenBank/DDBJ databases">
        <authorList>
            <person name="Magalhaes I.L.F."/>
            <person name="Oliveira U."/>
            <person name="Santos F.R."/>
            <person name="Vidigal T.H.D.A."/>
            <person name="Brescovit A.D."/>
            <person name="Santos A.J."/>
        </authorList>
    </citation>
    <scope>NUCLEOTIDE SEQUENCE</scope>
    <source>
        <tissue evidence="2">Shoot tissue taken approximately 20 cm above the soil surface</tissue>
    </source>
</reference>
<reference evidence="2" key="2">
    <citation type="journal article" date="2015" name="Data Brief">
        <title>Shoot transcriptome of the giant reed, Arundo donax.</title>
        <authorList>
            <person name="Barrero R.A."/>
            <person name="Guerrero F.D."/>
            <person name="Moolhuijzen P."/>
            <person name="Goolsby J.A."/>
            <person name="Tidwell J."/>
            <person name="Bellgard S.E."/>
            <person name="Bellgard M.I."/>
        </authorList>
    </citation>
    <scope>NUCLEOTIDE SEQUENCE</scope>
    <source>
        <tissue evidence="2">Shoot tissue taken approximately 20 cm above the soil surface</tissue>
    </source>
</reference>
<name>A0A0A8Z496_ARUDO</name>
<proteinExistence type="predicted"/>
<feature type="region of interest" description="Disordered" evidence="1">
    <location>
        <begin position="1"/>
        <end position="20"/>
    </location>
</feature>
<dbReference type="AlphaFoldDB" id="A0A0A8Z496"/>
<feature type="compositionally biased region" description="Basic residues" evidence="1">
    <location>
        <begin position="1"/>
        <end position="12"/>
    </location>
</feature>
<evidence type="ECO:0000313" key="2">
    <source>
        <dbReference type="EMBL" id="JAD32533.1"/>
    </source>
</evidence>